<dbReference type="Proteomes" id="UP000030103">
    <property type="component" value="Unassembled WGS sequence"/>
</dbReference>
<evidence type="ECO:0000256" key="7">
    <source>
        <dbReference type="ARBA" id="ARBA00022842"/>
    </source>
</evidence>
<dbReference type="EMBL" id="UGTF01000002">
    <property type="protein sequence ID" value="SUB89066.1"/>
    <property type="molecule type" value="Genomic_DNA"/>
</dbReference>
<dbReference type="PANTHER" id="PTHR43344">
    <property type="entry name" value="PHOSPHOSERINE PHOSPHATASE"/>
    <property type="match status" value="1"/>
</dbReference>
<keyword evidence="5" id="KW-0479">Metal-binding</keyword>
<evidence type="ECO:0000256" key="4">
    <source>
        <dbReference type="ARBA" id="ARBA00022605"/>
    </source>
</evidence>
<dbReference type="RefSeq" id="WP_025003534.1">
    <property type="nucleotide sequence ID" value="NZ_JRFA01000009.1"/>
</dbReference>
<evidence type="ECO:0000313" key="12">
    <source>
        <dbReference type="EMBL" id="SUB89066.1"/>
    </source>
</evidence>
<keyword evidence="6 12" id="KW-0378">Hydrolase</keyword>
<organism evidence="11 13">
    <name type="scientific">Porphyromonas macacae</name>
    <dbReference type="NCBI Taxonomy" id="28115"/>
    <lineage>
        <taxon>Bacteria</taxon>
        <taxon>Pseudomonadati</taxon>
        <taxon>Bacteroidota</taxon>
        <taxon>Bacteroidia</taxon>
        <taxon>Bacteroidales</taxon>
        <taxon>Porphyromonadaceae</taxon>
        <taxon>Porphyromonas</taxon>
    </lineage>
</organism>
<dbReference type="PANTHER" id="PTHR43344:SF2">
    <property type="entry name" value="PHOSPHOSERINE PHOSPHATASE"/>
    <property type="match status" value="1"/>
</dbReference>
<evidence type="ECO:0000256" key="5">
    <source>
        <dbReference type="ARBA" id="ARBA00022723"/>
    </source>
</evidence>
<evidence type="ECO:0000256" key="10">
    <source>
        <dbReference type="ARBA" id="ARBA00048523"/>
    </source>
</evidence>
<reference evidence="12 14" key="2">
    <citation type="submission" date="2018-06" db="EMBL/GenBank/DDBJ databases">
        <authorList>
            <consortium name="Pathogen Informatics"/>
            <person name="Doyle S."/>
        </authorList>
    </citation>
    <scope>NUCLEOTIDE SEQUENCE [LARGE SCALE GENOMIC DNA]</scope>
    <source>
        <strain evidence="12 14">NCTC11632</strain>
    </source>
</reference>
<dbReference type="GO" id="GO:0036424">
    <property type="term" value="F:L-phosphoserine phosphatase activity"/>
    <property type="evidence" value="ECO:0007669"/>
    <property type="project" value="TreeGrafter"/>
</dbReference>
<evidence type="ECO:0000256" key="8">
    <source>
        <dbReference type="ARBA" id="ARBA00023299"/>
    </source>
</evidence>
<dbReference type="GO" id="GO:0006564">
    <property type="term" value="P:L-serine biosynthetic process"/>
    <property type="evidence" value="ECO:0007669"/>
    <property type="project" value="UniProtKB-KW"/>
</dbReference>
<dbReference type="AlphaFoldDB" id="A0A0A2EEP3"/>
<dbReference type="SUPFAM" id="SSF56784">
    <property type="entry name" value="HAD-like"/>
    <property type="match status" value="1"/>
</dbReference>
<evidence type="ECO:0000256" key="6">
    <source>
        <dbReference type="ARBA" id="ARBA00022801"/>
    </source>
</evidence>
<gene>
    <name evidence="12" type="primary">serB_2</name>
    <name evidence="11" type="ORF">HQ47_02925</name>
    <name evidence="12" type="ORF">NCTC11632_01162</name>
</gene>
<dbReference type="EC" id="3.1.3.3" evidence="3"/>
<evidence type="ECO:0000256" key="1">
    <source>
        <dbReference type="ARBA" id="ARBA00001946"/>
    </source>
</evidence>
<proteinExistence type="predicted"/>
<comment type="cofactor">
    <cofactor evidence="1">
        <name>Mg(2+)</name>
        <dbReference type="ChEBI" id="CHEBI:18420"/>
    </cofactor>
</comment>
<keyword evidence="13" id="KW-1185">Reference proteome</keyword>
<dbReference type="EMBL" id="JRFA01000009">
    <property type="protein sequence ID" value="KGN74884.1"/>
    <property type="molecule type" value="Genomic_DNA"/>
</dbReference>
<evidence type="ECO:0000256" key="3">
    <source>
        <dbReference type="ARBA" id="ARBA00012640"/>
    </source>
</evidence>
<dbReference type="OrthoDB" id="9790031at2"/>
<keyword evidence="8" id="KW-0718">Serine biosynthesis</keyword>
<keyword evidence="7" id="KW-0460">Magnesium</keyword>
<name>A0A0A2EEP3_9PORP</name>
<protein>
    <recommendedName>
        <fullName evidence="3">phosphoserine phosphatase</fullName>
        <ecNumber evidence="3">3.1.3.3</ecNumber>
    </recommendedName>
</protein>
<evidence type="ECO:0000256" key="9">
    <source>
        <dbReference type="ARBA" id="ARBA00048138"/>
    </source>
</evidence>
<dbReference type="Pfam" id="PF12710">
    <property type="entry name" value="HAD"/>
    <property type="match status" value="1"/>
</dbReference>
<dbReference type="GO" id="GO:0000287">
    <property type="term" value="F:magnesium ion binding"/>
    <property type="evidence" value="ECO:0007669"/>
    <property type="project" value="TreeGrafter"/>
</dbReference>
<dbReference type="Gene3D" id="3.40.50.1000">
    <property type="entry name" value="HAD superfamily/HAD-like"/>
    <property type="match status" value="1"/>
</dbReference>
<comment type="pathway">
    <text evidence="2">Amino-acid biosynthesis; L-serine biosynthesis; L-serine from 3-phospho-D-glycerate: step 3/3.</text>
</comment>
<evidence type="ECO:0000313" key="13">
    <source>
        <dbReference type="Proteomes" id="UP000030103"/>
    </source>
</evidence>
<dbReference type="STRING" id="28115.HQ47_02925"/>
<dbReference type="InterPro" id="IPR050582">
    <property type="entry name" value="HAD-like_SerB"/>
</dbReference>
<accession>A0A0A2EEP3</accession>
<evidence type="ECO:0000313" key="14">
    <source>
        <dbReference type="Proteomes" id="UP000254156"/>
    </source>
</evidence>
<dbReference type="Proteomes" id="UP000254156">
    <property type="component" value="Unassembled WGS sequence"/>
</dbReference>
<dbReference type="InterPro" id="IPR036412">
    <property type="entry name" value="HAD-like_sf"/>
</dbReference>
<dbReference type="eggNOG" id="COG0560">
    <property type="taxonomic scope" value="Bacteria"/>
</dbReference>
<evidence type="ECO:0000313" key="11">
    <source>
        <dbReference type="EMBL" id="KGN74884.1"/>
    </source>
</evidence>
<evidence type="ECO:0000256" key="2">
    <source>
        <dbReference type="ARBA" id="ARBA00005135"/>
    </source>
</evidence>
<comment type="catalytic activity">
    <reaction evidence="9">
        <text>O-phospho-L-serine + H2O = L-serine + phosphate</text>
        <dbReference type="Rhea" id="RHEA:21208"/>
        <dbReference type="ChEBI" id="CHEBI:15377"/>
        <dbReference type="ChEBI" id="CHEBI:33384"/>
        <dbReference type="ChEBI" id="CHEBI:43474"/>
        <dbReference type="ChEBI" id="CHEBI:57524"/>
        <dbReference type="EC" id="3.1.3.3"/>
    </reaction>
</comment>
<reference evidence="11 13" key="1">
    <citation type="submission" date="2014-09" db="EMBL/GenBank/DDBJ databases">
        <title>Draft Genome Sequence of Porphyromonas macacae COT-192_OH2859.</title>
        <authorList>
            <person name="Wallis C."/>
            <person name="Deusch O."/>
            <person name="O'Flynn C."/>
            <person name="Davis I."/>
            <person name="Horsfall A."/>
            <person name="Kirkwood N."/>
            <person name="Harris S."/>
            <person name="Eisen J.A."/>
            <person name="Coil D.A."/>
            <person name="Darling A.E."/>
            <person name="Jospin G."/>
            <person name="Alexiev A."/>
        </authorList>
    </citation>
    <scope>NUCLEOTIDE SEQUENCE [LARGE SCALE GENOMIC DNA]</scope>
    <source>
        <strain evidence="13">COT-192 OH2859</strain>
        <strain evidence="11">COT-192_OH2859</strain>
    </source>
</reference>
<sequence>MNRKYCEYIIVFGHTEYDVMYAYFKDLFNSAGVLEDAVSEERSSRTGRLVFRISGKSKSGLRALILPILMEQSQEGYAFVLCPAISPGLFSFAFFDLDNTLISAEMMVLLFGKISSGNSMQELTRLTMSGILPFASSFIHRVHMLEGLTTDTLQAVADEMPVIPDLKDVLSVLNCPAYIVTGGFGCFARKLMSDYSFAGYLCSEPRMEDGKLKGLKEETIILPEDKAAYILKIAGSEQRLSHCVAVGDGANDMEMLSVAGSAVVYNATAQQRSKQPIRLSAILKSL</sequence>
<dbReference type="InterPro" id="IPR023214">
    <property type="entry name" value="HAD_sf"/>
</dbReference>
<dbReference type="NCBIfam" id="TIGR01488">
    <property type="entry name" value="HAD-SF-IB"/>
    <property type="match status" value="1"/>
</dbReference>
<comment type="catalytic activity">
    <reaction evidence="10">
        <text>O-phospho-D-serine + H2O = D-serine + phosphate</text>
        <dbReference type="Rhea" id="RHEA:24873"/>
        <dbReference type="ChEBI" id="CHEBI:15377"/>
        <dbReference type="ChEBI" id="CHEBI:35247"/>
        <dbReference type="ChEBI" id="CHEBI:43474"/>
        <dbReference type="ChEBI" id="CHEBI:58680"/>
        <dbReference type="EC" id="3.1.3.3"/>
    </reaction>
</comment>
<dbReference type="GO" id="GO:0005737">
    <property type="term" value="C:cytoplasm"/>
    <property type="evidence" value="ECO:0007669"/>
    <property type="project" value="TreeGrafter"/>
</dbReference>
<keyword evidence="4" id="KW-0028">Amino-acid biosynthesis</keyword>